<protein>
    <submittedName>
        <fullName evidence="1">Uncharacterized protein</fullName>
    </submittedName>
</protein>
<dbReference type="STRING" id="1314785.A0A165DVN9"/>
<dbReference type="InParanoid" id="A0A165DVN9"/>
<gene>
    <name evidence="1" type="ORF">LAESUDRAFT_212359</name>
</gene>
<dbReference type="Proteomes" id="UP000076871">
    <property type="component" value="Unassembled WGS sequence"/>
</dbReference>
<organism evidence="1 2">
    <name type="scientific">Laetiporus sulphureus 93-53</name>
    <dbReference type="NCBI Taxonomy" id="1314785"/>
    <lineage>
        <taxon>Eukaryota</taxon>
        <taxon>Fungi</taxon>
        <taxon>Dikarya</taxon>
        <taxon>Basidiomycota</taxon>
        <taxon>Agaricomycotina</taxon>
        <taxon>Agaricomycetes</taxon>
        <taxon>Polyporales</taxon>
        <taxon>Laetiporus</taxon>
    </lineage>
</organism>
<name>A0A165DVN9_9APHY</name>
<evidence type="ECO:0000313" key="2">
    <source>
        <dbReference type="Proteomes" id="UP000076871"/>
    </source>
</evidence>
<proteinExistence type="predicted"/>
<dbReference type="GeneID" id="63818634"/>
<sequence>MWPMPSNAFSIITASSLPQIIRAGSPFSDFTPLSCTFMLENHNSAPLHPAAINAYIQEELDAGSLFGPCPRVVVERLLSSCFSLISPGHGVSVNDQINSNDFLTRWGTAGMIVEVVSPSFRFQFRLYVRPIS</sequence>
<reference evidence="1 2" key="1">
    <citation type="journal article" date="2016" name="Mol. Biol. Evol.">
        <title>Comparative Genomics of Early-Diverging Mushroom-Forming Fungi Provides Insights into the Origins of Lignocellulose Decay Capabilities.</title>
        <authorList>
            <person name="Nagy L.G."/>
            <person name="Riley R."/>
            <person name="Tritt A."/>
            <person name="Adam C."/>
            <person name="Daum C."/>
            <person name="Floudas D."/>
            <person name="Sun H."/>
            <person name="Yadav J.S."/>
            <person name="Pangilinan J."/>
            <person name="Larsson K.H."/>
            <person name="Matsuura K."/>
            <person name="Barry K."/>
            <person name="Labutti K."/>
            <person name="Kuo R."/>
            <person name="Ohm R.A."/>
            <person name="Bhattacharya S.S."/>
            <person name="Shirouzu T."/>
            <person name="Yoshinaga Y."/>
            <person name="Martin F.M."/>
            <person name="Grigoriev I.V."/>
            <person name="Hibbett D.S."/>
        </authorList>
    </citation>
    <scope>NUCLEOTIDE SEQUENCE [LARGE SCALE GENOMIC DNA]</scope>
    <source>
        <strain evidence="1 2">93-53</strain>
    </source>
</reference>
<evidence type="ECO:0000313" key="1">
    <source>
        <dbReference type="EMBL" id="KZT05722.1"/>
    </source>
</evidence>
<dbReference type="RefSeq" id="XP_040763462.1">
    <property type="nucleotide sequence ID" value="XM_040901602.1"/>
</dbReference>
<dbReference type="AlphaFoldDB" id="A0A165DVN9"/>
<accession>A0A165DVN9</accession>
<dbReference type="EMBL" id="KV427628">
    <property type="protein sequence ID" value="KZT05722.1"/>
    <property type="molecule type" value="Genomic_DNA"/>
</dbReference>
<dbReference type="OrthoDB" id="3248529at2759"/>
<keyword evidence="2" id="KW-1185">Reference proteome</keyword>